<dbReference type="GO" id="GO:0004930">
    <property type="term" value="F:G protein-coupled receptor activity"/>
    <property type="evidence" value="ECO:0007669"/>
    <property type="project" value="UniProtKB-KW"/>
</dbReference>
<keyword evidence="4 9" id="KW-1133">Transmembrane helix</keyword>
<feature type="transmembrane region" description="Helical" evidence="9">
    <location>
        <begin position="185"/>
        <end position="210"/>
    </location>
</feature>
<dbReference type="PANTHER" id="PTHR24235:SF29">
    <property type="entry name" value="GH23382P"/>
    <property type="match status" value="1"/>
</dbReference>
<name>A0A8J5V114_9HYME</name>
<evidence type="ECO:0000256" key="4">
    <source>
        <dbReference type="ARBA" id="ARBA00022989"/>
    </source>
</evidence>
<dbReference type="PANTHER" id="PTHR24235">
    <property type="entry name" value="NEUROPEPTIDE Y RECEPTOR"/>
    <property type="match status" value="1"/>
</dbReference>
<dbReference type="InterPro" id="IPR000276">
    <property type="entry name" value="GPCR_Rhodpsn"/>
</dbReference>
<organism evidence="11 12">
    <name type="scientific">Cotesia typhae</name>
    <dbReference type="NCBI Taxonomy" id="2053667"/>
    <lineage>
        <taxon>Eukaryota</taxon>
        <taxon>Metazoa</taxon>
        <taxon>Ecdysozoa</taxon>
        <taxon>Arthropoda</taxon>
        <taxon>Hexapoda</taxon>
        <taxon>Insecta</taxon>
        <taxon>Pterygota</taxon>
        <taxon>Neoptera</taxon>
        <taxon>Endopterygota</taxon>
        <taxon>Hymenoptera</taxon>
        <taxon>Apocrita</taxon>
        <taxon>Ichneumonoidea</taxon>
        <taxon>Braconidae</taxon>
        <taxon>Microgastrinae</taxon>
        <taxon>Cotesia</taxon>
    </lineage>
</organism>
<dbReference type="Pfam" id="PF00001">
    <property type="entry name" value="7tm_1"/>
    <property type="match status" value="1"/>
</dbReference>
<feature type="transmembrane region" description="Helical" evidence="9">
    <location>
        <begin position="233"/>
        <end position="256"/>
    </location>
</feature>
<dbReference type="SUPFAM" id="SSF81321">
    <property type="entry name" value="Family A G protein-coupled receptor-like"/>
    <property type="match status" value="1"/>
</dbReference>
<keyword evidence="6 9" id="KW-0472">Membrane</keyword>
<proteinExistence type="inferred from homology"/>
<dbReference type="InterPro" id="IPR017452">
    <property type="entry name" value="GPCR_Rhodpsn_7TM"/>
</dbReference>
<reference evidence="11" key="1">
    <citation type="submission" date="2020-03" db="EMBL/GenBank/DDBJ databases">
        <authorList>
            <person name="Chebbi M.A."/>
            <person name="Drezen J.M."/>
        </authorList>
    </citation>
    <scope>NUCLEOTIDE SEQUENCE</scope>
    <source>
        <tissue evidence="11">Whole body</tissue>
    </source>
</reference>
<keyword evidence="5" id="KW-0297">G-protein coupled receptor</keyword>
<keyword evidence="8" id="KW-0807">Transducer</keyword>
<sequence>MAFEFNAAMSNLSFPLINYGLNEFSDAVSNDSIFKDFYREKNGSGYDSFTCEPFLTSGSVLQAEWFKNTAYFLYGIVFVVALVGNALVCYVVWSIPQMRTVTNYFIVNLAVSDILMTLFCVPTSFLSTLILQYWPFGAELCPSVNYAQAASVLVSAYTLIAISIDRYMAIMWPLKVRMSKGQAKLSILAVWVAALTISSPIAMVSCLFQPNPRYTMCNRYVCQEIWPSDHQQYYYSIALLILQYLVPLVVLMFTYTSIGIRVWGKRPPGEAENARDQRMAWSKRKVSFMLYLFIIRL</sequence>
<keyword evidence="3 9" id="KW-0812">Transmembrane</keyword>
<evidence type="ECO:0000256" key="5">
    <source>
        <dbReference type="ARBA" id="ARBA00023040"/>
    </source>
</evidence>
<keyword evidence="7" id="KW-0675">Receptor</keyword>
<feature type="transmembrane region" description="Helical" evidence="9">
    <location>
        <begin position="105"/>
        <end position="134"/>
    </location>
</feature>
<comment type="similarity">
    <text evidence="2">Belongs to the G-protein coupled receptor 1 family.</text>
</comment>
<gene>
    <name evidence="11" type="ORF">G9C98_002029</name>
</gene>
<evidence type="ECO:0000313" key="12">
    <source>
        <dbReference type="Proteomes" id="UP000729913"/>
    </source>
</evidence>
<protein>
    <recommendedName>
        <fullName evidence="10">G-protein coupled receptors family 1 profile domain-containing protein</fullName>
    </recommendedName>
</protein>
<comment type="caution">
    <text evidence="11">The sequence shown here is derived from an EMBL/GenBank/DDBJ whole genome shotgun (WGS) entry which is preliminary data.</text>
</comment>
<evidence type="ECO:0000256" key="2">
    <source>
        <dbReference type="ARBA" id="ARBA00010663"/>
    </source>
</evidence>
<dbReference type="OrthoDB" id="10053194at2759"/>
<feature type="transmembrane region" description="Helical" evidence="9">
    <location>
        <begin position="146"/>
        <end position="164"/>
    </location>
</feature>
<dbReference type="GO" id="GO:0016020">
    <property type="term" value="C:membrane"/>
    <property type="evidence" value="ECO:0007669"/>
    <property type="project" value="UniProtKB-SubCell"/>
</dbReference>
<dbReference type="AlphaFoldDB" id="A0A8J5V114"/>
<dbReference type="PROSITE" id="PS00237">
    <property type="entry name" value="G_PROTEIN_RECEP_F1_1"/>
    <property type="match status" value="1"/>
</dbReference>
<feature type="domain" description="G-protein coupled receptors family 1 profile" evidence="10">
    <location>
        <begin position="84"/>
        <end position="297"/>
    </location>
</feature>
<keyword evidence="12" id="KW-1185">Reference proteome</keyword>
<evidence type="ECO:0000256" key="3">
    <source>
        <dbReference type="ARBA" id="ARBA00022692"/>
    </source>
</evidence>
<evidence type="ECO:0000256" key="7">
    <source>
        <dbReference type="ARBA" id="ARBA00023170"/>
    </source>
</evidence>
<evidence type="ECO:0000256" key="6">
    <source>
        <dbReference type="ARBA" id="ARBA00023136"/>
    </source>
</evidence>
<evidence type="ECO:0000256" key="8">
    <source>
        <dbReference type="ARBA" id="ARBA00023224"/>
    </source>
</evidence>
<evidence type="ECO:0000259" key="10">
    <source>
        <dbReference type="PROSITE" id="PS50262"/>
    </source>
</evidence>
<evidence type="ECO:0000313" key="11">
    <source>
        <dbReference type="EMBL" id="KAG8041041.1"/>
    </source>
</evidence>
<dbReference type="PROSITE" id="PS50262">
    <property type="entry name" value="G_PROTEIN_RECEP_F1_2"/>
    <property type="match status" value="1"/>
</dbReference>
<accession>A0A8J5V114</accession>
<reference evidence="11" key="2">
    <citation type="submission" date="2021-04" db="EMBL/GenBank/DDBJ databases">
        <title>Genome-wide patterns of bracovirus chromosomal integration into multiple host tissues during parasitism.</title>
        <authorList>
            <person name="Chebbi M.A.C."/>
        </authorList>
    </citation>
    <scope>NUCLEOTIDE SEQUENCE</scope>
    <source>
        <tissue evidence="11">Whole body</tissue>
    </source>
</reference>
<dbReference type="EMBL" id="JAAOIC020000019">
    <property type="protein sequence ID" value="KAG8041041.1"/>
    <property type="molecule type" value="Genomic_DNA"/>
</dbReference>
<feature type="transmembrane region" description="Helical" evidence="9">
    <location>
        <begin position="71"/>
        <end position="93"/>
    </location>
</feature>
<comment type="subcellular location">
    <subcellularLocation>
        <location evidence="1">Membrane</location>
        <topology evidence="1">Multi-pass membrane protein</topology>
    </subcellularLocation>
</comment>
<dbReference type="Proteomes" id="UP000729913">
    <property type="component" value="Unassembled WGS sequence"/>
</dbReference>
<evidence type="ECO:0000256" key="1">
    <source>
        <dbReference type="ARBA" id="ARBA00004141"/>
    </source>
</evidence>
<evidence type="ECO:0000256" key="9">
    <source>
        <dbReference type="SAM" id="Phobius"/>
    </source>
</evidence>